<proteinExistence type="predicted"/>
<dbReference type="HOGENOM" id="CLU_2324279_0_0_1"/>
<sequence>MKISNPLGLVGPEMSGIGPRSLWITPGKAAAVARVRIESRRRDGDAALSPAAALSPPPTVPSAGHLLTVSISNCKASSTVKSKKAEKMIACPPIRVGED</sequence>
<dbReference type="Proteomes" id="UP000008021">
    <property type="component" value="Chromosome 3"/>
</dbReference>
<reference evidence="1" key="1">
    <citation type="submission" date="2015-04" db="UniProtKB">
        <authorList>
            <consortium name="EnsemblPlants"/>
        </authorList>
    </citation>
    <scope>IDENTIFICATION</scope>
</reference>
<protein>
    <submittedName>
        <fullName evidence="1">Uncharacterized protein</fullName>
    </submittedName>
</protein>
<dbReference type="Gramene" id="OMERI03G20570.1">
    <property type="protein sequence ID" value="OMERI03G20570.1"/>
    <property type="gene ID" value="OMERI03G20570"/>
</dbReference>
<dbReference type="AlphaFoldDB" id="A0A0E0D2M0"/>
<reference evidence="1" key="2">
    <citation type="submission" date="2018-05" db="EMBL/GenBank/DDBJ databases">
        <title>OmerRS3 (Oryza meridionalis Reference Sequence Version 3).</title>
        <authorList>
            <person name="Zhang J."/>
            <person name="Kudrna D."/>
            <person name="Lee S."/>
            <person name="Talag J."/>
            <person name="Welchert J."/>
            <person name="Wing R.A."/>
        </authorList>
    </citation>
    <scope>NUCLEOTIDE SEQUENCE [LARGE SCALE GENOMIC DNA]</scope>
    <source>
        <strain evidence="1">cv. OR44</strain>
    </source>
</reference>
<name>A0A0E0D2M0_9ORYZ</name>
<dbReference type="EnsemblPlants" id="OMERI03G20570.1">
    <property type="protein sequence ID" value="OMERI03G20570.1"/>
    <property type="gene ID" value="OMERI03G20570"/>
</dbReference>
<evidence type="ECO:0000313" key="1">
    <source>
        <dbReference type="EnsemblPlants" id="OMERI03G20570.1"/>
    </source>
</evidence>
<evidence type="ECO:0000313" key="2">
    <source>
        <dbReference type="Proteomes" id="UP000008021"/>
    </source>
</evidence>
<keyword evidence="2" id="KW-1185">Reference proteome</keyword>
<accession>A0A0E0D2M0</accession>
<organism evidence="1">
    <name type="scientific">Oryza meridionalis</name>
    <dbReference type="NCBI Taxonomy" id="40149"/>
    <lineage>
        <taxon>Eukaryota</taxon>
        <taxon>Viridiplantae</taxon>
        <taxon>Streptophyta</taxon>
        <taxon>Embryophyta</taxon>
        <taxon>Tracheophyta</taxon>
        <taxon>Spermatophyta</taxon>
        <taxon>Magnoliopsida</taxon>
        <taxon>Liliopsida</taxon>
        <taxon>Poales</taxon>
        <taxon>Poaceae</taxon>
        <taxon>BOP clade</taxon>
        <taxon>Oryzoideae</taxon>
        <taxon>Oryzeae</taxon>
        <taxon>Oryzinae</taxon>
        <taxon>Oryza</taxon>
    </lineage>
</organism>